<keyword evidence="8" id="KW-1185">Reference proteome</keyword>
<gene>
    <name evidence="7" type="ORF">PAT3040_00029</name>
</gene>
<dbReference type="AlphaFoldDB" id="A0A2R5EKQ1"/>
<dbReference type="NCBIfam" id="NF001911">
    <property type="entry name" value="PRK00685.1"/>
    <property type="match status" value="1"/>
</dbReference>
<comment type="catalytic activity">
    <reaction evidence="2">
        <text>3',5'-cyclic CMP + H2O = CMP + H(+)</text>
        <dbReference type="Rhea" id="RHEA:72675"/>
        <dbReference type="ChEBI" id="CHEBI:15377"/>
        <dbReference type="ChEBI" id="CHEBI:15378"/>
        <dbReference type="ChEBI" id="CHEBI:58003"/>
        <dbReference type="ChEBI" id="CHEBI:60377"/>
    </reaction>
    <physiologicalReaction direction="left-to-right" evidence="2">
        <dbReference type="Rhea" id="RHEA:72676"/>
    </physiologicalReaction>
</comment>
<dbReference type="Proteomes" id="UP000245202">
    <property type="component" value="Unassembled WGS sequence"/>
</dbReference>
<comment type="catalytic activity">
    <reaction evidence="4">
        <text>3',5'-cyclic UMP + H2O = UMP + H(+)</text>
        <dbReference type="Rhea" id="RHEA:70575"/>
        <dbReference type="ChEBI" id="CHEBI:15377"/>
        <dbReference type="ChEBI" id="CHEBI:15378"/>
        <dbReference type="ChEBI" id="CHEBI:57865"/>
        <dbReference type="ChEBI" id="CHEBI:184387"/>
    </reaction>
    <physiologicalReaction direction="left-to-right" evidence="4">
        <dbReference type="Rhea" id="RHEA:70576"/>
    </physiologicalReaction>
</comment>
<dbReference type="EMBL" id="BDQX01000005">
    <property type="protein sequence ID" value="GBG05548.1"/>
    <property type="molecule type" value="Genomic_DNA"/>
</dbReference>
<accession>A0A2R5EKQ1</accession>
<evidence type="ECO:0000256" key="1">
    <source>
        <dbReference type="ARBA" id="ARBA00022801"/>
    </source>
</evidence>
<organism evidence="7 8">
    <name type="scientific">Paenibacillus agaridevorans</name>
    <dbReference type="NCBI Taxonomy" id="171404"/>
    <lineage>
        <taxon>Bacteria</taxon>
        <taxon>Bacillati</taxon>
        <taxon>Bacillota</taxon>
        <taxon>Bacilli</taxon>
        <taxon>Bacillales</taxon>
        <taxon>Paenibacillaceae</taxon>
        <taxon>Paenibacillus</taxon>
    </lineage>
</organism>
<dbReference type="PANTHER" id="PTHR43546:SF3">
    <property type="entry name" value="UPF0173 METAL-DEPENDENT HYDROLASE MJ1163"/>
    <property type="match status" value="1"/>
</dbReference>
<keyword evidence="1 5" id="KW-0378">Hydrolase</keyword>
<dbReference type="GO" id="GO:0016787">
    <property type="term" value="F:hydrolase activity"/>
    <property type="evidence" value="ECO:0007669"/>
    <property type="project" value="UniProtKB-UniRule"/>
</dbReference>
<feature type="domain" description="Metallo-beta-lactamase" evidence="6">
    <location>
        <begin position="7"/>
        <end position="192"/>
    </location>
</feature>
<evidence type="ECO:0000313" key="8">
    <source>
        <dbReference type="Proteomes" id="UP000245202"/>
    </source>
</evidence>
<evidence type="ECO:0000259" key="6">
    <source>
        <dbReference type="SMART" id="SM00849"/>
    </source>
</evidence>
<comment type="function">
    <text evidence="3">Counteracts the endogenous Pycsar antiviral defense system. Phosphodiesterase that enables metal-dependent hydrolysis of host cyclic nucleotide Pycsar defense signals such as cCMP and cUMP.</text>
</comment>
<protein>
    <recommendedName>
        <fullName evidence="5">UPF0173 metal-dependent hydrolase PAT3040_00029</fullName>
    </recommendedName>
</protein>
<dbReference type="InterPro" id="IPR022877">
    <property type="entry name" value="UPF0173"/>
</dbReference>
<dbReference type="InterPro" id="IPR036866">
    <property type="entry name" value="RibonucZ/Hydroxyglut_hydro"/>
</dbReference>
<dbReference type="SUPFAM" id="SSF56281">
    <property type="entry name" value="Metallo-hydrolase/oxidoreductase"/>
    <property type="match status" value="1"/>
</dbReference>
<sequence length="230" mass="24849">MIVKYHGHSCIQITEGEHSVIIDPFLTGNPTAIAGPEEVKAQYILLTHAHGDHTADAEAIARENDATIIATYELATYYSWKGLKTIGMNIGGSLDIGFAKVKLVHAFHSSGMIVEKGQILYMGMPGGFVIDWNDTTLLHTGDTGLFGDMKMIGERHDIDLAFLPIGDLLTMGPEDALTAAEWLQAKAVIPIHYNTFPGIVQDPDKFAKALEEQGVKGIALSPGASYELNS</sequence>
<dbReference type="PANTHER" id="PTHR43546">
    <property type="entry name" value="UPF0173 METAL-DEPENDENT HYDROLASE MJ1163-RELATED"/>
    <property type="match status" value="1"/>
</dbReference>
<dbReference type="Pfam" id="PF13483">
    <property type="entry name" value="Lactamase_B_3"/>
    <property type="match status" value="1"/>
</dbReference>
<dbReference type="RefSeq" id="WP_108991024.1">
    <property type="nucleotide sequence ID" value="NZ_BDQX01000005.1"/>
</dbReference>
<dbReference type="HAMAP" id="MF_00457">
    <property type="entry name" value="UPF0173"/>
    <property type="match status" value="1"/>
</dbReference>
<comment type="similarity">
    <text evidence="5">Belongs to the UPF0173 family.</text>
</comment>
<dbReference type="InterPro" id="IPR050114">
    <property type="entry name" value="UPF0173_UPF0282_UlaG_hydrolase"/>
</dbReference>
<proteinExistence type="inferred from homology"/>
<dbReference type="SMART" id="SM00849">
    <property type="entry name" value="Lactamase_B"/>
    <property type="match status" value="1"/>
</dbReference>
<name>A0A2R5EKQ1_9BACL</name>
<evidence type="ECO:0000256" key="5">
    <source>
        <dbReference type="HAMAP-Rule" id="MF_00457"/>
    </source>
</evidence>
<comment type="caution">
    <text evidence="7">The sequence shown here is derived from an EMBL/GenBank/DDBJ whole genome shotgun (WGS) entry which is preliminary data.</text>
</comment>
<evidence type="ECO:0000313" key="7">
    <source>
        <dbReference type="EMBL" id="GBG05548.1"/>
    </source>
</evidence>
<evidence type="ECO:0000256" key="4">
    <source>
        <dbReference type="ARBA" id="ARBA00048505"/>
    </source>
</evidence>
<dbReference type="InterPro" id="IPR001279">
    <property type="entry name" value="Metallo-B-lactamas"/>
</dbReference>
<evidence type="ECO:0000256" key="2">
    <source>
        <dbReference type="ARBA" id="ARBA00034221"/>
    </source>
</evidence>
<dbReference type="Gene3D" id="3.60.15.10">
    <property type="entry name" value="Ribonuclease Z/Hydroxyacylglutathione hydrolase-like"/>
    <property type="match status" value="1"/>
</dbReference>
<reference evidence="7 8" key="1">
    <citation type="submission" date="2017-08" db="EMBL/GenBank/DDBJ databases">
        <title>Substantial Increase in Enzyme Production by Combined Drug-Resistance Mutations in Paenibacillus agaridevorans.</title>
        <authorList>
            <person name="Tanaka Y."/>
            <person name="Funane K."/>
            <person name="Hosaka T."/>
            <person name="Shiwa Y."/>
            <person name="Fujita N."/>
            <person name="Miyazaki T."/>
            <person name="Yoshikawa H."/>
            <person name="Murakami K."/>
            <person name="Kasahara K."/>
            <person name="Inaoka T."/>
            <person name="Hiraga Y."/>
            <person name="Ochi K."/>
        </authorList>
    </citation>
    <scope>NUCLEOTIDE SEQUENCE [LARGE SCALE GENOMIC DNA]</scope>
    <source>
        <strain evidence="7 8">T-3040</strain>
    </source>
</reference>
<evidence type="ECO:0000256" key="3">
    <source>
        <dbReference type="ARBA" id="ARBA00034301"/>
    </source>
</evidence>